<evidence type="ECO:0000256" key="4">
    <source>
        <dbReference type="PROSITE-ProRule" id="PRU00175"/>
    </source>
</evidence>
<comment type="caution">
    <text evidence="6">The sequence shown here is derived from an EMBL/GenBank/DDBJ whole genome shotgun (WGS) entry which is preliminary data.</text>
</comment>
<dbReference type="GO" id="GO:0008270">
    <property type="term" value="F:zinc ion binding"/>
    <property type="evidence" value="ECO:0007669"/>
    <property type="project" value="UniProtKB-KW"/>
</dbReference>
<dbReference type="OrthoDB" id="5800423at2759"/>
<name>A0A1R2C219_9CILI</name>
<sequence>MESHCPYCKEIFSNTLNIPMILDCGHAICNNCIDILSIYKYPQTCPIDNIKTKFNNLIPCQKTLNYLQTLCPIHILEIQSLCTKHTTLLCESCEPSHLKCEKIKGNFNQINEELKIFIKKVKKKALDFSNILEKEKKTFTPDCLNWVYEECQEEINLLKSQKESLNEKSNFPDANLLQVLHQETENIKSKIFIKSQSDIEFYSNQIKNFLAIGGDLNKIYQDFGILGSSSTEKYYKLIQLMKGGKIRLNVPNINKLSKALQEIDMVRKTTNSIMFLANEICFNETNSEFAAYFSNASKNTWNVSGVGIGRPFDPSGFVFVNEMNIYYENEHFFFENINVQYAPDKISYAIKLERTFKFRPETEVMIMISISAIKHYMFCNPVLDDFVRVYDIDHNLLYGAFPILYLTLI</sequence>
<evidence type="ECO:0000313" key="6">
    <source>
        <dbReference type="EMBL" id="OMJ83068.1"/>
    </source>
</evidence>
<dbReference type="EMBL" id="MPUH01000316">
    <property type="protein sequence ID" value="OMJ83068.1"/>
    <property type="molecule type" value="Genomic_DNA"/>
</dbReference>
<dbReference type="Gene3D" id="3.30.40.10">
    <property type="entry name" value="Zinc/RING finger domain, C3HC4 (zinc finger)"/>
    <property type="match status" value="1"/>
</dbReference>
<dbReference type="Pfam" id="PF13445">
    <property type="entry name" value="zf-RING_UBOX"/>
    <property type="match status" value="1"/>
</dbReference>
<keyword evidence="3" id="KW-0862">Zinc</keyword>
<evidence type="ECO:0000259" key="5">
    <source>
        <dbReference type="PROSITE" id="PS50089"/>
    </source>
</evidence>
<dbReference type="InterPro" id="IPR001841">
    <property type="entry name" value="Znf_RING"/>
</dbReference>
<evidence type="ECO:0000256" key="1">
    <source>
        <dbReference type="ARBA" id="ARBA00022723"/>
    </source>
</evidence>
<reference evidence="6 7" key="1">
    <citation type="submission" date="2016-11" db="EMBL/GenBank/DDBJ databases">
        <title>The macronuclear genome of Stentor coeruleus: a giant cell with tiny introns.</title>
        <authorList>
            <person name="Slabodnick M."/>
            <person name="Ruby J.G."/>
            <person name="Reiff S.B."/>
            <person name="Swart E.C."/>
            <person name="Gosai S."/>
            <person name="Prabakaran S."/>
            <person name="Witkowska E."/>
            <person name="Larue G.E."/>
            <person name="Fisher S."/>
            <person name="Freeman R.M."/>
            <person name="Gunawardena J."/>
            <person name="Chu W."/>
            <person name="Stover N.A."/>
            <person name="Gregory B.D."/>
            <person name="Nowacki M."/>
            <person name="Derisi J."/>
            <person name="Roy S.W."/>
            <person name="Marshall W.F."/>
            <person name="Sood P."/>
        </authorList>
    </citation>
    <scope>NUCLEOTIDE SEQUENCE [LARGE SCALE GENOMIC DNA]</scope>
    <source>
        <strain evidence="6">WM001</strain>
    </source>
</reference>
<dbReference type="InterPro" id="IPR017907">
    <property type="entry name" value="Znf_RING_CS"/>
</dbReference>
<dbReference type="SMART" id="SM00184">
    <property type="entry name" value="RING"/>
    <property type="match status" value="1"/>
</dbReference>
<proteinExistence type="predicted"/>
<gene>
    <name evidence="6" type="ORF">SteCoe_16047</name>
</gene>
<keyword evidence="7" id="KW-1185">Reference proteome</keyword>
<evidence type="ECO:0000313" key="7">
    <source>
        <dbReference type="Proteomes" id="UP000187209"/>
    </source>
</evidence>
<evidence type="ECO:0000256" key="3">
    <source>
        <dbReference type="ARBA" id="ARBA00022833"/>
    </source>
</evidence>
<accession>A0A1R2C219</accession>
<dbReference type="InterPro" id="IPR013083">
    <property type="entry name" value="Znf_RING/FYVE/PHD"/>
</dbReference>
<dbReference type="Proteomes" id="UP000187209">
    <property type="component" value="Unassembled WGS sequence"/>
</dbReference>
<protein>
    <recommendedName>
        <fullName evidence="5">RING-type domain-containing protein</fullName>
    </recommendedName>
</protein>
<dbReference type="SUPFAM" id="SSF57850">
    <property type="entry name" value="RING/U-box"/>
    <property type="match status" value="1"/>
</dbReference>
<dbReference type="PROSITE" id="PS00518">
    <property type="entry name" value="ZF_RING_1"/>
    <property type="match status" value="1"/>
</dbReference>
<evidence type="ECO:0000256" key="2">
    <source>
        <dbReference type="ARBA" id="ARBA00022771"/>
    </source>
</evidence>
<keyword evidence="1" id="KW-0479">Metal-binding</keyword>
<organism evidence="6 7">
    <name type="scientific">Stentor coeruleus</name>
    <dbReference type="NCBI Taxonomy" id="5963"/>
    <lineage>
        <taxon>Eukaryota</taxon>
        <taxon>Sar</taxon>
        <taxon>Alveolata</taxon>
        <taxon>Ciliophora</taxon>
        <taxon>Postciliodesmatophora</taxon>
        <taxon>Heterotrichea</taxon>
        <taxon>Heterotrichida</taxon>
        <taxon>Stentoridae</taxon>
        <taxon>Stentor</taxon>
    </lineage>
</organism>
<dbReference type="AlphaFoldDB" id="A0A1R2C219"/>
<keyword evidence="2 4" id="KW-0863">Zinc-finger</keyword>
<dbReference type="InterPro" id="IPR027370">
    <property type="entry name" value="Znf-RING_euk"/>
</dbReference>
<dbReference type="PROSITE" id="PS50089">
    <property type="entry name" value="ZF_RING_2"/>
    <property type="match status" value="1"/>
</dbReference>
<feature type="domain" description="RING-type" evidence="5">
    <location>
        <begin position="5"/>
        <end position="49"/>
    </location>
</feature>